<dbReference type="InterPro" id="IPR055342">
    <property type="entry name" value="MreC_beta-barrel_core"/>
</dbReference>
<dbReference type="GO" id="GO:0005886">
    <property type="term" value="C:plasma membrane"/>
    <property type="evidence" value="ECO:0007669"/>
    <property type="project" value="TreeGrafter"/>
</dbReference>
<dbReference type="Proteomes" id="UP000233425">
    <property type="component" value="Unassembled WGS sequence"/>
</dbReference>
<evidence type="ECO:0000256" key="5">
    <source>
        <dbReference type="PIRNR" id="PIRNR038471"/>
    </source>
</evidence>
<evidence type="ECO:0000256" key="6">
    <source>
        <dbReference type="SAM" id="Coils"/>
    </source>
</evidence>
<dbReference type="Gene3D" id="2.40.10.350">
    <property type="entry name" value="Rod shape-determining protein MreC, domain 2"/>
    <property type="match status" value="1"/>
</dbReference>
<organism evidence="8 9">
    <name type="scientific">Ruminococcus bromii</name>
    <dbReference type="NCBI Taxonomy" id="40518"/>
    <lineage>
        <taxon>Bacteria</taxon>
        <taxon>Bacillati</taxon>
        <taxon>Bacillota</taxon>
        <taxon>Clostridia</taxon>
        <taxon>Eubacteriales</taxon>
        <taxon>Oscillospiraceae</taxon>
        <taxon>Ruminococcus</taxon>
    </lineage>
</organism>
<dbReference type="PIRSF" id="PIRSF038471">
    <property type="entry name" value="MreC"/>
    <property type="match status" value="1"/>
</dbReference>
<dbReference type="EMBL" id="NNSR01000016">
    <property type="protein sequence ID" value="PKD32695.1"/>
    <property type="molecule type" value="Genomic_DNA"/>
</dbReference>
<protein>
    <recommendedName>
        <fullName evidence="2 5">Cell shape-determining protein MreC</fullName>
    </recommendedName>
    <alternativeName>
        <fullName evidence="4 5">Cell shape protein MreC</fullName>
    </alternativeName>
</protein>
<dbReference type="PANTHER" id="PTHR34138">
    <property type="entry name" value="CELL SHAPE-DETERMINING PROTEIN MREC"/>
    <property type="match status" value="1"/>
</dbReference>
<dbReference type="AlphaFoldDB" id="A0A2N0V0G6"/>
<dbReference type="InterPro" id="IPR042175">
    <property type="entry name" value="Cell/Rod_MreC_2"/>
</dbReference>
<evidence type="ECO:0000256" key="4">
    <source>
        <dbReference type="ARBA" id="ARBA00032089"/>
    </source>
</evidence>
<evidence type="ECO:0000256" key="3">
    <source>
        <dbReference type="ARBA" id="ARBA00022960"/>
    </source>
</evidence>
<keyword evidence="9" id="KW-1185">Reference proteome</keyword>
<dbReference type="NCBIfam" id="TIGR00219">
    <property type="entry name" value="mreC"/>
    <property type="match status" value="1"/>
</dbReference>
<keyword evidence="6" id="KW-0175">Coiled coil</keyword>
<comment type="function">
    <text evidence="5">Involved in formation and maintenance of cell shape.</text>
</comment>
<comment type="caution">
    <text evidence="8">The sequence shown here is derived from an EMBL/GenBank/DDBJ whole genome shotgun (WGS) entry which is preliminary data.</text>
</comment>
<evidence type="ECO:0000259" key="7">
    <source>
        <dbReference type="Pfam" id="PF04085"/>
    </source>
</evidence>
<accession>A0A2N0V0G6</accession>
<feature type="domain" description="Rod shape-determining protein MreC beta-barrel core" evidence="7">
    <location>
        <begin position="113"/>
        <end position="262"/>
    </location>
</feature>
<dbReference type="GO" id="GO:0008360">
    <property type="term" value="P:regulation of cell shape"/>
    <property type="evidence" value="ECO:0007669"/>
    <property type="project" value="UniProtKB-KW"/>
</dbReference>
<dbReference type="Gene3D" id="2.40.10.340">
    <property type="entry name" value="Rod shape-determining protein MreC, domain 1"/>
    <property type="match status" value="1"/>
</dbReference>
<evidence type="ECO:0000313" key="8">
    <source>
        <dbReference type="EMBL" id="PKD32695.1"/>
    </source>
</evidence>
<dbReference type="CDD" id="cd14686">
    <property type="entry name" value="bZIP"/>
    <property type="match status" value="1"/>
</dbReference>
<dbReference type="PANTHER" id="PTHR34138:SF1">
    <property type="entry name" value="CELL SHAPE-DETERMINING PROTEIN MREC"/>
    <property type="match status" value="1"/>
</dbReference>
<gene>
    <name evidence="8" type="primary">mreC</name>
    <name evidence="8" type="ORF">RBATCC27255_00168</name>
</gene>
<feature type="coiled-coil region" evidence="6">
    <location>
        <begin position="52"/>
        <end position="86"/>
    </location>
</feature>
<dbReference type="Pfam" id="PF04085">
    <property type="entry name" value="MreC"/>
    <property type="match status" value="1"/>
</dbReference>
<evidence type="ECO:0000256" key="2">
    <source>
        <dbReference type="ARBA" id="ARBA00013855"/>
    </source>
</evidence>
<dbReference type="InterPro" id="IPR007221">
    <property type="entry name" value="MreC"/>
</dbReference>
<proteinExistence type="inferred from homology"/>
<dbReference type="RefSeq" id="WP_101028324.1">
    <property type="nucleotide sequence ID" value="NZ_CATVYI010000006.1"/>
</dbReference>
<comment type="similarity">
    <text evidence="1 5">Belongs to the MreC family.</text>
</comment>
<evidence type="ECO:0000313" key="9">
    <source>
        <dbReference type="Proteomes" id="UP000233425"/>
    </source>
</evidence>
<evidence type="ECO:0000256" key="1">
    <source>
        <dbReference type="ARBA" id="ARBA00009369"/>
    </source>
</evidence>
<dbReference type="InterPro" id="IPR042177">
    <property type="entry name" value="Cell/Rod_1"/>
</dbReference>
<sequence>MRNFLHNKNSKILIITLVILTVMSVFSHNGSNIFSGAVNTVTKGLSTLTAGAASSDKSKEELEKENEQLKKENAELREQLVDYLDTKEENAKLWKYYELKKENPSYDILPAGVLRRDANDDFYSFTLDKGSTDNVEKNDPVITENGLIGWVSDVELTTCRVRTILSPDTKASAIDKKTSDNGIISGNAEYCDDNLTCLTKIAENNKIKVGDIVVTSGTGGVYPKNLIIGKVKELKFNSYDTTRYAVVEPYEDIRTVTSAAIITDFDGKGEVKK</sequence>
<name>A0A2N0V0G6_9FIRM</name>
<keyword evidence="3 5" id="KW-0133">Cell shape</keyword>
<reference evidence="8" key="1">
    <citation type="journal article" date="2018" name="Environ. Microbiol.">
        <title>Sporulation capability and amylosome conservation among diverse human colonic and rumen isolates of the keystone starch-degrader Ruminococcus bromii.</title>
        <authorList>
            <person name="Mukhopadhya I."/>
            <person name="Morais S."/>
            <person name="Laverde-Gomez J."/>
            <person name="Sheridan P.O."/>
            <person name="Walker A.W."/>
            <person name="Kelly W."/>
            <person name="Klieve A.V."/>
            <person name="Ouwerkerk D."/>
            <person name="Duncan S.H."/>
            <person name="Louis P."/>
            <person name="Koropatkin N."/>
            <person name="Cockburn D."/>
            <person name="Kibler R."/>
            <person name="Cooper P.J."/>
            <person name="Sandoval C."/>
            <person name="Crost E."/>
            <person name="Juge N."/>
            <person name="Bayer E.A."/>
            <person name="Flint H.J."/>
        </authorList>
    </citation>
    <scope>NUCLEOTIDE SEQUENCE [LARGE SCALE GENOMIC DNA]</scope>
    <source>
        <strain evidence="8">ATCC 27255</strain>
    </source>
</reference>